<dbReference type="SUPFAM" id="SSF54427">
    <property type="entry name" value="NTF2-like"/>
    <property type="match status" value="1"/>
</dbReference>
<comment type="caution">
    <text evidence="2">The sequence shown here is derived from an EMBL/GenBank/DDBJ whole genome shotgun (WGS) entry which is preliminary data.</text>
</comment>
<keyword evidence="3" id="KW-1185">Reference proteome</keyword>
<organism evidence="2 3">
    <name type="scientific">Nonomuraea polychroma</name>
    <dbReference type="NCBI Taxonomy" id="46176"/>
    <lineage>
        <taxon>Bacteria</taxon>
        <taxon>Bacillati</taxon>
        <taxon>Actinomycetota</taxon>
        <taxon>Actinomycetes</taxon>
        <taxon>Streptosporangiales</taxon>
        <taxon>Streptosporangiaceae</taxon>
        <taxon>Nonomuraea</taxon>
    </lineage>
</organism>
<evidence type="ECO:0000313" key="3">
    <source>
        <dbReference type="Proteomes" id="UP000284824"/>
    </source>
</evidence>
<dbReference type="RefSeq" id="WP_127931028.1">
    <property type="nucleotide sequence ID" value="NZ_SAUN01000001.1"/>
</dbReference>
<dbReference type="Pfam" id="PF12680">
    <property type="entry name" value="SnoaL_2"/>
    <property type="match status" value="1"/>
</dbReference>
<reference evidence="2 3" key="1">
    <citation type="submission" date="2019-01" db="EMBL/GenBank/DDBJ databases">
        <title>Sequencing the genomes of 1000 actinobacteria strains.</title>
        <authorList>
            <person name="Klenk H.-P."/>
        </authorList>
    </citation>
    <scope>NUCLEOTIDE SEQUENCE [LARGE SCALE GENOMIC DNA]</scope>
    <source>
        <strain evidence="2 3">DSM 43925</strain>
    </source>
</reference>
<sequence>MTDIRSDRAALFACLQDPVTQPGFWARVADDVDWTVEGTHPLAGGYRSKNEFTAATFARLARVLDGGVKLTVEHLYVDGDTTVAELVSTSTTKEGAPFDNRYCWVCRFDGDMIAEVRAYLDSAMVGYAVLRNELSRQAG</sequence>
<name>A0A438LY07_9ACTN</name>
<dbReference type="EMBL" id="SAUN01000001">
    <property type="protein sequence ID" value="RVX38390.1"/>
    <property type="molecule type" value="Genomic_DNA"/>
</dbReference>
<dbReference type="InterPro" id="IPR032710">
    <property type="entry name" value="NTF2-like_dom_sf"/>
</dbReference>
<dbReference type="AlphaFoldDB" id="A0A438LY07"/>
<dbReference type="Proteomes" id="UP000284824">
    <property type="component" value="Unassembled WGS sequence"/>
</dbReference>
<gene>
    <name evidence="2" type="ORF">EDD27_0695</name>
</gene>
<dbReference type="PANTHER" id="PTHR41252:SF1">
    <property type="entry name" value="BLR2505 PROTEIN"/>
    <property type="match status" value="1"/>
</dbReference>
<accession>A0A438LY07</accession>
<dbReference type="PANTHER" id="PTHR41252">
    <property type="entry name" value="BLR2505 PROTEIN"/>
    <property type="match status" value="1"/>
</dbReference>
<evidence type="ECO:0000313" key="2">
    <source>
        <dbReference type="EMBL" id="RVX38390.1"/>
    </source>
</evidence>
<proteinExistence type="predicted"/>
<dbReference type="InterPro" id="IPR037401">
    <property type="entry name" value="SnoaL-like"/>
</dbReference>
<protein>
    <recommendedName>
        <fullName evidence="1">SnoaL-like domain-containing protein</fullName>
    </recommendedName>
</protein>
<evidence type="ECO:0000259" key="1">
    <source>
        <dbReference type="Pfam" id="PF12680"/>
    </source>
</evidence>
<dbReference type="OrthoDB" id="5176305at2"/>
<dbReference type="Gene3D" id="3.10.450.50">
    <property type="match status" value="1"/>
</dbReference>
<feature type="domain" description="SnoaL-like" evidence="1">
    <location>
        <begin position="26"/>
        <end position="116"/>
    </location>
</feature>